<name>A0ABU3BFC8_9FLAO</name>
<protein>
    <recommendedName>
        <fullName evidence="3">DUF4412 domain-containing protein</fullName>
    </recommendedName>
</protein>
<dbReference type="EMBL" id="JAVRHU010000001">
    <property type="protein sequence ID" value="MDT0620863.1"/>
    <property type="molecule type" value="Genomic_DNA"/>
</dbReference>
<evidence type="ECO:0000313" key="2">
    <source>
        <dbReference type="Proteomes" id="UP001250662"/>
    </source>
</evidence>
<keyword evidence="2" id="KW-1185">Reference proteome</keyword>
<sequence>MSSTKYLVLAFFTMSFLSYSQEYFEGKIHYTIEYETINKNIPDGYLETQMGDSFNAFVKEDKYIMVHNGTGELGAMKTIIRLDEGFSYVIYENSDTIYKSPLNLEKNKLLILKKVTNEKKEVLGEMCDYVSIDYENNDPNSFFKVVRGKHFFNPKYKLNPEKYKNHTSGFWNQFVDLSQSICIRNEHEYEGLFKSVSYATEIKQENIPEAMFLIDSTKIIKQVD</sequence>
<comment type="caution">
    <text evidence="1">The sequence shown here is derived from an EMBL/GenBank/DDBJ whole genome shotgun (WGS) entry which is preliminary data.</text>
</comment>
<reference evidence="1 2" key="1">
    <citation type="submission" date="2023-09" db="EMBL/GenBank/DDBJ databases">
        <authorList>
            <person name="Rey-Velasco X."/>
        </authorList>
    </citation>
    <scope>NUCLEOTIDE SEQUENCE [LARGE SCALE GENOMIC DNA]</scope>
    <source>
        <strain evidence="1 2">P007</strain>
    </source>
</reference>
<evidence type="ECO:0008006" key="3">
    <source>
        <dbReference type="Google" id="ProtNLM"/>
    </source>
</evidence>
<organism evidence="1 2">
    <name type="scientific">Croceitalea vernalis</name>
    <dbReference type="NCBI Taxonomy" id="3075599"/>
    <lineage>
        <taxon>Bacteria</taxon>
        <taxon>Pseudomonadati</taxon>
        <taxon>Bacteroidota</taxon>
        <taxon>Flavobacteriia</taxon>
        <taxon>Flavobacteriales</taxon>
        <taxon>Flavobacteriaceae</taxon>
        <taxon>Croceitalea</taxon>
    </lineage>
</organism>
<accession>A0ABU3BFC8</accession>
<evidence type="ECO:0000313" key="1">
    <source>
        <dbReference type="EMBL" id="MDT0620863.1"/>
    </source>
</evidence>
<dbReference type="Proteomes" id="UP001250662">
    <property type="component" value="Unassembled WGS sequence"/>
</dbReference>
<gene>
    <name evidence="1" type="ORF">RM520_04450</name>
</gene>
<proteinExistence type="predicted"/>
<dbReference type="RefSeq" id="WP_311387115.1">
    <property type="nucleotide sequence ID" value="NZ_JAVRHU010000001.1"/>
</dbReference>